<dbReference type="GO" id="GO:0009236">
    <property type="term" value="P:cobalamin biosynthetic process"/>
    <property type="evidence" value="ECO:0007669"/>
    <property type="project" value="UniProtKB-KW"/>
</dbReference>
<name>A0A9D1D9C4_9FIRM</name>
<proteinExistence type="predicted"/>
<evidence type="ECO:0000256" key="4">
    <source>
        <dbReference type="ARBA" id="ARBA00022679"/>
    </source>
</evidence>
<dbReference type="Pfam" id="PF02571">
    <property type="entry name" value="CbiJ"/>
    <property type="match status" value="1"/>
</dbReference>
<reference evidence="8" key="2">
    <citation type="journal article" date="2021" name="PeerJ">
        <title>Extensive microbial diversity within the chicken gut microbiome revealed by metagenomics and culture.</title>
        <authorList>
            <person name="Gilroy R."/>
            <person name="Ravi A."/>
            <person name="Getino M."/>
            <person name="Pursley I."/>
            <person name="Horton D.L."/>
            <person name="Alikhan N.F."/>
            <person name="Baker D."/>
            <person name="Gharbi K."/>
            <person name="Hall N."/>
            <person name="Watson M."/>
            <person name="Adriaenssens E.M."/>
            <person name="Foster-Nyarko E."/>
            <person name="Jarju S."/>
            <person name="Secka A."/>
            <person name="Antonio M."/>
            <person name="Oren A."/>
            <person name="Chaudhuri R.R."/>
            <person name="La Ragione R."/>
            <person name="Hildebrand F."/>
            <person name="Pallen M.J."/>
        </authorList>
    </citation>
    <scope>NUCLEOTIDE SEQUENCE</scope>
    <source>
        <strain evidence="8">ChiSjej4B22-8148</strain>
    </source>
</reference>
<protein>
    <submittedName>
        <fullName evidence="8">Precorrin-6A reductase</fullName>
        <ecNumber evidence="8">1.3.1.54</ecNumber>
    </submittedName>
</protein>
<dbReference type="EMBL" id="DVGK01000059">
    <property type="protein sequence ID" value="HIR13302.1"/>
    <property type="molecule type" value="Genomic_DNA"/>
</dbReference>
<dbReference type="InterPro" id="IPR012818">
    <property type="entry name" value="CbiE"/>
</dbReference>
<dbReference type="GO" id="GO:0008276">
    <property type="term" value="F:protein methyltransferase activity"/>
    <property type="evidence" value="ECO:0007669"/>
    <property type="project" value="InterPro"/>
</dbReference>
<dbReference type="Gene3D" id="3.40.1010.10">
    <property type="entry name" value="Cobalt-precorrin-4 Transmethylase, Domain 1"/>
    <property type="match status" value="1"/>
</dbReference>
<dbReference type="CDD" id="cd11644">
    <property type="entry name" value="Precorrin-6Y-MT"/>
    <property type="match status" value="1"/>
</dbReference>
<feature type="domain" description="Tetrapyrrole methylase" evidence="6">
    <location>
        <begin position="277"/>
        <end position="463"/>
    </location>
</feature>
<dbReference type="InterPro" id="IPR050714">
    <property type="entry name" value="Cobalamin_biosynth_MTase"/>
</dbReference>
<dbReference type="SUPFAM" id="SSF53790">
    <property type="entry name" value="Tetrapyrrole methylase"/>
    <property type="match status" value="1"/>
</dbReference>
<comment type="caution">
    <text evidence="8">The sequence shown here is derived from an EMBL/GenBank/DDBJ whole genome shotgun (WGS) entry which is preliminary data.</text>
</comment>
<feature type="domain" description="TRM5/TYW2-like methyltransferase" evidence="7">
    <location>
        <begin position="520"/>
        <end position="575"/>
    </location>
</feature>
<organism evidence="8 9">
    <name type="scientific">Candidatus Choladousia intestinavium</name>
    <dbReference type="NCBI Taxonomy" id="2840727"/>
    <lineage>
        <taxon>Bacteria</taxon>
        <taxon>Bacillati</taxon>
        <taxon>Bacillota</taxon>
        <taxon>Clostridia</taxon>
        <taxon>Lachnospirales</taxon>
        <taxon>Lachnospiraceae</taxon>
        <taxon>Lachnospiraceae incertae sedis</taxon>
        <taxon>Candidatus Choladousia</taxon>
    </lineage>
</organism>
<dbReference type="GO" id="GO:0016994">
    <property type="term" value="F:precorrin-6A reductase activity"/>
    <property type="evidence" value="ECO:0007669"/>
    <property type="project" value="UniProtKB-EC"/>
</dbReference>
<keyword evidence="3" id="KW-0489">Methyltransferase</keyword>
<dbReference type="Gene3D" id="3.40.50.150">
    <property type="entry name" value="Vaccinia Virus protein VP39"/>
    <property type="match status" value="1"/>
</dbReference>
<reference evidence="8" key="1">
    <citation type="submission" date="2020-10" db="EMBL/GenBank/DDBJ databases">
        <authorList>
            <person name="Gilroy R."/>
        </authorList>
    </citation>
    <scope>NUCLEOTIDE SEQUENCE</scope>
    <source>
        <strain evidence="8">ChiSjej4B22-8148</strain>
    </source>
</reference>
<dbReference type="NCBIfam" id="TIGR02469">
    <property type="entry name" value="CbiT"/>
    <property type="match status" value="1"/>
</dbReference>
<dbReference type="GO" id="GO:0032259">
    <property type="term" value="P:methylation"/>
    <property type="evidence" value="ECO:0007669"/>
    <property type="project" value="UniProtKB-KW"/>
</dbReference>
<dbReference type="InterPro" id="IPR029063">
    <property type="entry name" value="SAM-dependent_MTases_sf"/>
</dbReference>
<dbReference type="AlphaFoldDB" id="A0A9D1D9C4"/>
<dbReference type="PANTHER" id="PTHR43182">
    <property type="entry name" value="COBALT-PRECORRIN-6B C(15)-METHYLTRANSFERASE (DECARBOXYLATING)"/>
    <property type="match status" value="1"/>
</dbReference>
<dbReference type="InterPro" id="IPR056743">
    <property type="entry name" value="TRM5-TYW2-like_MTfase"/>
</dbReference>
<evidence type="ECO:0000256" key="2">
    <source>
        <dbReference type="ARBA" id="ARBA00022573"/>
    </source>
</evidence>
<keyword evidence="2" id="KW-0169">Cobalamin biosynthesis</keyword>
<accession>A0A9D1D9C4</accession>
<dbReference type="PANTHER" id="PTHR43182:SF1">
    <property type="entry name" value="COBALT-PRECORRIN-7 C(5)-METHYLTRANSFERASE"/>
    <property type="match status" value="1"/>
</dbReference>
<dbReference type="EC" id="1.3.1.54" evidence="8"/>
<dbReference type="NCBIfam" id="TIGR02467">
    <property type="entry name" value="CbiE"/>
    <property type="match status" value="1"/>
</dbReference>
<keyword evidence="4" id="KW-0808">Transferase</keyword>
<gene>
    <name evidence="8" type="primary">cobK</name>
    <name evidence="8" type="ORF">IAB31_05185</name>
</gene>
<dbReference type="Pfam" id="PF02475">
    <property type="entry name" value="TRM5-TYW2_MTfase"/>
    <property type="match status" value="1"/>
</dbReference>
<dbReference type="InterPro" id="IPR014777">
    <property type="entry name" value="4pyrrole_Mease_sub1"/>
</dbReference>
<keyword evidence="8" id="KW-0560">Oxidoreductase</keyword>
<dbReference type="PROSITE" id="PS51014">
    <property type="entry name" value="COBK_CBIJ"/>
    <property type="match status" value="1"/>
</dbReference>
<dbReference type="SUPFAM" id="SSF53335">
    <property type="entry name" value="S-adenosyl-L-methionine-dependent methyltransferases"/>
    <property type="match status" value="1"/>
</dbReference>
<evidence type="ECO:0000256" key="1">
    <source>
        <dbReference type="ARBA" id="ARBA00004953"/>
    </source>
</evidence>
<dbReference type="CDD" id="cd02440">
    <property type="entry name" value="AdoMet_MTases"/>
    <property type="match status" value="1"/>
</dbReference>
<dbReference type="InterPro" id="IPR003723">
    <property type="entry name" value="Precorrin-6x_reduct"/>
</dbReference>
<dbReference type="NCBIfam" id="TIGR00715">
    <property type="entry name" value="precor6x_red"/>
    <property type="match status" value="1"/>
</dbReference>
<evidence type="ECO:0000256" key="3">
    <source>
        <dbReference type="ARBA" id="ARBA00022603"/>
    </source>
</evidence>
<evidence type="ECO:0000256" key="5">
    <source>
        <dbReference type="ARBA" id="ARBA00022691"/>
    </source>
</evidence>
<sequence>MKKFLIFGGTLEGRSLSEWMSCMEWPHTVCVATEYGEEVMEPAKDVSVHQGRMNEEEMVRFLIHGKYTAVADATHPYAVEVSKNIRKACERAKIPYIRLLRDGQEKEQEREKENLVYVEDSKEAAKWLEGRQGKIFLTTGSKELPVYVEGLSDPSRIFARVLPSAKVVEGCRELGLEGKQICAMQGPFSMEMNQAMLRQTGASYLVTKDTGKTGGFPEKLQAARNLGIQVIVIQRPAEEGASLEAVQKELERLWQQPSCEEEKETERETRPTLRRRISCIGIGMGDFGTLTLQAREEILKAQILFGAQRMVKAAGSLLERENQEAVLVPEYRGEKIREYLMSHPEFERVAILFSGDVGFYSGARGIRELFPEDQVEYICGISSVVYFASRIPTSWQDAKLYSIHGKAGNVIGQIQRWPKVFLLVSGPEDVERVCRELEDFQMDVRVTVGSNLAYPQEQIRRGNPGDFLPCKTRGLHIMLLENTNVRKCWMPGLPDEAFHRGRVPMTKEEIRILSVSKLKLEPDSVVYDVGAGTGSVSVECALLCPEGQVYAIERNPEGIQLIEENAKLHRTANLTAVQGTAPEALAGLPSPTHAFIGGSSGNLKEILSCLREKNPEIRIVMNMITLESVGEAVTLLKEMGIQEEEIFQVSASRARKAGRYHLMTALNPVYVVAFGGKREKRGESACACQD</sequence>
<dbReference type="Pfam" id="PF00590">
    <property type="entry name" value="TP_methylase"/>
    <property type="match status" value="1"/>
</dbReference>
<dbReference type="InterPro" id="IPR000878">
    <property type="entry name" value="4pyrrol_Mease"/>
</dbReference>
<evidence type="ECO:0000259" key="6">
    <source>
        <dbReference type="Pfam" id="PF00590"/>
    </source>
</evidence>
<comment type="pathway">
    <text evidence="1">Cofactor biosynthesis; adenosylcobalamin biosynthesis.</text>
</comment>
<evidence type="ECO:0000313" key="8">
    <source>
        <dbReference type="EMBL" id="HIR13302.1"/>
    </source>
</evidence>
<keyword evidence="5" id="KW-0949">S-adenosyl-L-methionine</keyword>
<dbReference type="InterPro" id="IPR035996">
    <property type="entry name" value="4pyrrol_Methylase_sf"/>
</dbReference>
<dbReference type="Proteomes" id="UP000886757">
    <property type="component" value="Unassembled WGS sequence"/>
</dbReference>
<dbReference type="InterPro" id="IPR014008">
    <property type="entry name" value="Cbl_synth_MTase_CbiT"/>
</dbReference>
<evidence type="ECO:0000313" key="9">
    <source>
        <dbReference type="Proteomes" id="UP000886757"/>
    </source>
</evidence>
<evidence type="ECO:0000259" key="7">
    <source>
        <dbReference type="Pfam" id="PF02475"/>
    </source>
</evidence>